<dbReference type="FunFam" id="1.25.40.10:FF:000442">
    <property type="entry name" value="Pentatricopeptide repeat-containing protein At3g49710"/>
    <property type="match status" value="1"/>
</dbReference>
<protein>
    <recommendedName>
        <fullName evidence="5">Pentacotripeptide-repeat region of PRORP domain-containing protein</fullName>
    </recommendedName>
</protein>
<keyword evidence="4" id="KW-1185">Reference proteome</keyword>
<evidence type="ECO:0008006" key="5">
    <source>
        <dbReference type="Google" id="ProtNLM"/>
    </source>
</evidence>
<dbReference type="KEGG" id="smo:SELMODRAFT_186416"/>
<dbReference type="PROSITE" id="PS51375">
    <property type="entry name" value="PPR"/>
    <property type="match status" value="4"/>
</dbReference>
<evidence type="ECO:0000313" key="4">
    <source>
        <dbReference type="Proteomes" id="UP000001514"/>
    </source>
</evidence>
<dbReference type="Pfam" id="PF13041">
    <property type="entry name" value="PPR_2"/>
    <property type="match status" value="1"/>
</dbReference>
<feature type="repeat" description="PPR" evidence="2">
    <location>
        <begin position="45"/>
        <end position="79"/>
    </location>
</feature>
<dbReference type="PANTHER" id="PTHR47926:SF533">
    <property type="entry name" value="DYW DOMAIN-CONTAINING PROTEIN"/>
    <property type="match status" value="1"/>
</dbReference>
<gene>
    <name evidence="3" type="ORF">SELMODRAFT_186416</name>
</gene>
<dbReference type="eggNOG" id="KOG4197">
    <property type="taxonomic scope" value="Eukaryota"/>
</dbReference>
<name>D8T8E7_SELML</name>
<dbReference type="Gramene" id="EFJ07093">
    <property type="protein sequence ID" value="EFJ07093"/>
    <property type="gene ID" value="SELMODRAFT_186416"/>
</dbReference>
<feature type="repeat" description="PPR" evidence="2">
    <location>
        <begin position="175"/>
        <end position="205"/>
    </location>
</feature>
<dbReference type="GO" id="GO:0048731">
    <property type="term" value="P:system development"/>
    <property type="evidence" value="ECO:0007669"/>
    <property type="project" value="UniProtKB-ARBA"/>
</dbReference>
<feature type="repeat" description="PPR" evidence="2">
    <location>
        <begin position="107"/>
        <end position="141"/>
    </location>
</feature>
<feature type="repeat" description="PPR" evidence="2">
    <location>
        <begin position="206"/>
        <end position="240"/>
    </location>
</feature>
<evidence type="ECO:0000313" key="3">
    <source>
        <dbReference type="EMBL" id="EFJ07093.1"/>
    </source>
</evidence>
<dbReference type="InterPro" id="IPR002885">
    <property type="entry name" value="PPR_rpt"/>
</dbReference>
<sequence>MPVKWRDEETLHYLSRAVRSCGINRDLAEGKRIHARILEGSHSKNRYLTNLLIEMYGKCGSLEDAQSLFHNMPERDIISWTSMMAANATQGNVDDARGLFDRIPQRNTVAWNTMIQAYAEKKNLHEALSMFMAMEQPDVISWTHLIAAFSENGFLDQAKFMFDRIPLRDMLPQRDWSSWNLLVSGYAQTGKLQTAAQWFGRMPQWNVVSWNALIAGHAKHGVESIALNLLSSMSLEGVIPDSTTFSSVLAVYSHKGMLAACREIFGLMVRDHWIDPSLQQFCGVVDALGRSGKLSEAEELASAMPYLPNRAVCNALLGACNIHSDVTRGERMASCAVDVAPSSGTSYVLLSNMSS</sequence>
<dbReference type="InterPro" id="IPR046960">
    <property type="entry name" value="PPR_At4g14850-like_plant"/>
</dbReference>
<dbReference type="Gene3D" id="1.25.40.10">
    <property type="entry name" value="Tetratricopeptide repeat domain"/>
    <property type="match status" value="3"/>
</dbReference>
<dbReference type="FunFam" id="1.25.40.10:FF:000158">
    <property type="entry name" value="pentatricopeptide repeat-containing protein At2g33680"/>
    <property type="match status" value="1"/>
</dbReference>
<dbReference type="NCBIfam" id="TIGR00756">
    <property type="entry name" value="PPR"/>
    <property type="match status" value="3"/>
</dbReference>
<accession>D8T8E7</accession>
<dbReference type="GO" id="GO:0009451">
    <property type="term" value="P:RNA modification"/>
    <property type="evidence" value="ECO:0007669"/>
    <property type="project" value="InterPro"/>
</dbReference>
<dbReference type="HOGENOM" id="CLU_002706_0_0_1"/>
<organism evidence="4">
    <name type="scientific">Selaginella moellendorffii</name>
    <name type="common">Spikemoss</name>
    <dbReference type="NCBI Taxonomy" id="88036"/>
    <lineage>
        <taxon>Eukaryota</taxon>
        <taxon>Viridiplantae</taxon>
        <taxon>Streptophyta</taxon>
        <taxon>Embryophyta</taxon>
        <taxon>Tracheophyta</taxon>
        <taxon>Lycopodiopsida</taxon>
        <taxon>Selaginellales</taxon>
        <taxon>Selaginellaceae</taxon>
        <taxon>Selaginella</taxon>
    </lineage>
</organism>
<evidence type="ECO:0000256" key="1">
    <source>
        <dbReference type="ARBA" id="ARBA00022737"/>
    </source>
</evidence>
<dbReference type="InterPro" id="IPR011990">
    <property type="entry name" value="TPR-like_helical_dom_sf"/>
</dbReference>
<dbReference type="GO" id="GO:0003723">
    <property type="term" value="F:RNA binding"/>
    <property type="evidence" value="ECO:0007669"/>
    <property type="project" value="InterPro"/>
</dbReference>
<dbReference type="PANTHER" id="PTHR47926">
    <property type="entry name" value="PENTATRICOPEPTIDE REPEAT-CONTAINING PROTEIN"/>
    <property type="match status" value="1"/>
</dbReference>
<keyword evidence="1" id="KW-0677">Repeat</keyword>
<evidence type="ECO:0000256" key="2">
    <source>
        <dbReference type="PROSITE-ProRule" id="PRU00708"/>
    </source>
</evidence>
<dbReference type="Pfam" id="PF01535">
    <property type="entry name" value="PPR"/>
    <property type="match status" value="4"/>
</dbReference>
<dbReference type="AlphaFoldDB" id="D8T8E7"/>
<proteinExistence type="predicted"/>
<dbReference type="InParanoid" id="D8T8E7"/>
<dbReference type="Proteomes" id="UP000001514">
    <property type="component" value="Unassembled WGS sequence"/>
</dbReference>
<reference evidence="3 4" key="1">
    <citation type="journal article" date="2011" name="Science">
        <title>The Selaginella genome identifies genetic changes associated with the evolution of vascular plants.</title>
        <authorList>
            <person name="Banks J.A."/>
            <person name="Nishiyama T."/>
            <person name="Hasebe M."/>
            <person name="Bowman J.L."/>
            <person name="Gribskov M."/>
            <person name="dePamphilis C."/>
            <person name="Albert V.A."/>
            <person name="Aono N."/>
            <person name="Aoyama T."/>
            <person name="Ambrose B.A."/>
            <person name="Ashton N.W."/>
            <person name="Axtell M.J."/>
            <person name="Barker E."/>
            <person name="Barker M.S."/>
            <person name="Bennetzen J.L."/>
            <person name="Bonawitz N.D."/>
            <person name="Chapple C."/>
            <person name="Cheng C."/>
            <person name="Correa L.G."/>
            <person name="Dacre M."/>
            <person name="DeBarry J."/>
            <person name="Dreyer I."/>
            <person name="Elias M."/>
            <person name="Engstrom E.M."/>
            <person name="Estelle M."/>
            <person name="Feng L."/>
            <person name="Finet C."/>
            <person name="Floyd S.K."/>
            <person name="Frommer W.B."/>
            <person name="Fujita T."/>
            <person name="Gramzow L."/>
            <person name="Gutensohn M."/>
            <person name="Harholt J."/>
            <person name="Hattori M."/>
            <person name="Heyl A."/>
            <person name="Hirai T."/>
            <person name="Hiwatashi Y."/>
            <person name="Ishikawa M."/>
            <person name="Iwata M."/>
            <person name="Karol K.G."/>
            <person name="Koehler B."/>
            <person name="Kolukisaoglu U."/>
            <person name="Kubo M."/>
            <person name="Kurata T."/>
            <person name="Lalonde S."/>
            <person name="Li K."/>
            <person name="Li Y."/>
            <person name="Litt A."/>
            <person name="Lyons E."/>
            <person name="Manning G."/>
            <person name="Maruyama T."/>
            <person name="Michael T.P."/>
            <person name="Mikami K."/>
            <person name="Miyazaki S."/>
            <person name="Morinaga S."/>
            <person name="Murata T."/>
            <person name="Mueller-Roeber B."/>
            <person name="Nelson D.R."/>
            <person name="Obara M."/>
            <person name="Oguri Y."/>
            <person name="Olmstead R.G."/>
            <person name="Onodera N."/>
            <person name="Petersen B.L."/>
            <person name="Pils B."/>
            <person name="Prigge M."/>
            <person name="Rensing S.A."/>
            <person name="Riano-Pachon D.M."/>
            <person name="Roberts A.W."/>
            <person name="Sato Y."/>
            <person name="Scheller H.V."/>
            <person name="Schulz B."/>
            <person name="Schulz C."/>
            <person name="Shakirov E.V."/>
            <person name="Shibagaki N."/>
            <person name="Shinohara N."/>
            <person name="Shippen D.E."/>
            <person name="Soerensen I."/>
            <person name="Sotooka R."/>
            <person name="Sugimoto N."/>
            <person name="Sugita M."/>
            <person name="Sumikawa N."/>
            <person name="Tanurdzic M."/>
            <person name="Theissen G."/>
            <person name="Ulvskov P."/>
            <person name="Wakazuki S."/>
            <person name="Weng J.K."/>
            <person name="Willats W.W."/>
            <person name="Wipf D."/>
            <person name="Wolf P.G."/>
            <person name="Yang L."/>
            <person name="Zimmer A.D."/>
            <person name="Zhu Q."/>
            <person name="Mitros T."/>
            <person name="Hellsten U."/>
            <person name="Loque D."/>
            <person name="Otillar R."/>
            <person name="Salamov A."/>
            <person name="Schmutz J."/>
            <person name="Shapiro H."/>
            <person name="Lindquist E."/>
            <person name="Lucas S."/>
            <person name="Rokhsar D."/>
            <person name="Grigoriev I.V."/>
        </authorList>
    </citation>
    <scope>NUCLEOTIDE SEQUENCE [LARGE SCALE GENOMIC DNA]</scope>
</reference>
<dbReference type="EMBL" id="GL377689">
    <property type="protein sequence ID" value="EFJ07093.1"/>
    <property type="molecule type" value="Genomic_DNA"/>
</dbReference>